<feature type="binding site" evidence="14">
    <location>
        <position position="215"/>
    </location>
    <ligand>
        <name>ATP</name>
        <dbReference type="ChEBI" id="CHEBI:30616"/>
    </ligand>
</feature>
<name>A0A3N9TJQ9_9VIBR</name>
<evidence type="ECO:0000256" key="7">
    <source>
        <dbReference type="ARBA" id="ARBA00022694"/>
    </source>
</evidence>
<dbReference type="GO" id="GO:0005737">
    <property type="term" value="C:cytoplasm"/>
    <property type="evidence" value="ECO:0007669"/>
    <property type="project" value="UniProtKB-SubCell"/>
</dbReference>
<evidence type="ECO:0000256" key="12">
    <source>
        <dbReference type="ARBA" id="ARBA00048366"/>
    </source>
</evidence>
<dbReference type="GO" id="GO:0061710">
    <property type="term" value="F:L-threonylcarbamoyladenylate synthase"/>
    <property type="evidence" value="ECO:0007669"/>
    <property type="project" value="UniProtKB-EC"/>
</dbReference>
<dbReference type="Proteomes" id="UP000281112">
    <property type="component" value="Unassembled WGS sequence"/>
</dbReference>
<evidence type="ECO:0000256" key="5">
    <source>
        <dbReference type="ARBA" id="ARBA00022490"/>
    </source>
</evidence>
<feature type="binding site" evidence="14">
    <location>
        <position position="55"/>
    </location>
    <ligand>
        <name>L-threonine</name>
        <dbReference type="ChEBI" id="CHEBI:57926"/>
    </ligand>
</feature>
<feature type="binding site" evidence="14">
    <location>
        <position position="161"/>
    </location>
    <ligand>
        <name>L-threonine</name>
        <dbReference type="ChEBI" id="CHEBI:57926"/>
    </ligand>
</feature>
<evidence type="ECO:0000256" key="8">
    <source>
        <dbReference type="ARBA" id="ARBA00022695"/>
    </source>
</evidence>
<keyword evidence="9 13" id="KW-0547">Nucleotide-binding</keyword>
<dbReference type="EMBL" id="RJVQ01000001">
    <property type="protein sequence ID" value="RQW64507.1"/>
    <property type="molecule type" value="Genomic_DNA"/>
</dbReference>
<comment type="catalytic activity">
    <reaction evidence="12 13">
        <text>L-threonine + hydrogencarbonate + ATP = L-threonylcarbamoyladenylate + diphosphate + H2O</text>
        <dbReference type="Rhea" id="RHEA:36407"/>
        <dbReference type="ChEBI" id="CHEBI:15377"/>
        <dbReference type="ChEBI" id="CHEBI:17544"/>
        <dbReference type="ChEBI" id="CHEBI:30616"/>
        <dbReference type="ChEBI" id="CHEBI:33019"/>
        <dbReference type="ChEBI" id="CHEBI:57926"/>
        <dbReference type="ChEBI" id="CHEBI:73682"/>
        <dbReference type="EC" id="2.7.7.87"/>
    </reaction>
</comment>
<dbReference type="GO" id="GO:0006450">
    <property type="term" value="P:regulation of translational fidelity"/>
    <property type="evidence" value="ECO:0007669"/>
    <property type="project" value="TreeGrafter"/>
</dbReference>
<dbReference type="GO" id="GO:0008033">
    <property type="term" value="P:tRNA processing"/>
    <property type="evidence" value="ECO:0007669"/>
    <property type="project" value="UniProtKB-KW"/>
</dbReference>
<keyword evidence="8 13" id="KW-0548">Nucleotidyltransferase</keyword>
<feature type="binding site" evidence="14">
    <location>
        <position position="171"/>
    </location>
    <ligand>
        <name>ATP</name>
        <dbReference type="ChEBI" id="CHEBI:30616"/>
    </ligand>
</feature>
<keyword evidence="7 13" id="KW-0819">tRNA processing</keyword>
<dbReference type="AlphaFoldDB" id="A0A3N9TJQ9"/>
<dbReference type="PIRSF" id="PIRSF004930">
    <property type="entry name" value="Tln_factor_SUA5"/>
    <property type="match status" value="1"/>
</dbReference>
<dbReference type="PANTHER" id="PTHR17490:SF16">
    <property type="entry name" value="THREONYLCARBAMOYL-AMP SYNTHASE"/>
    <property type="match status" value="1"/>
</dbReference>
<dbReference type="FunFam" id="3.90.870.10:FF:000009">
    <property type="entry name" value="Threonylcarbamoyl-AMP synthase, putative"/>
    <property type="match status" value="1"/>
</dbReference>
<keyword evidence="5 13" id="KW-0963">Cytoplasm</keyword>
<evidence type="ECO:0000256" key="11">
    <source>
        <dbReference type="ARBA" id="ARBA00029774"/>
    </source>
</evidence>
<evidence type="ECO:0000313" key="17">
    <source>
        <dbReference type="Proteomes" id="UP000281112"/>
    </source>
</evidence>
<accession>A0A3N9TJQ9</accession>
<feature type="binding site" evidence="14">
    <location>
        <position position="163"/>
    </location>
    <ligand>
        <name>ATP</name>
        <dbReference type="ChEBI" id="CHEBI:30616"/>
    </ligand>
</feature>
<comment type="similarity">
    <text evidence="2 13">Belongs to the SUA5 family.</text>
</comment>
<dbReference type="Pfam" id="PF01300">
    <property type="entry name" value="Sua5_yciO_yrdC"/>
    <property type="match status" value="1"/>
</dbReference>
<feature type="binding site" evidence="14">
    <location>
        <position position="201"/>
    </location>
    <ligand>
        <name>L-threonine</name>
        <dbReference type="ChEBI" id="CHEBI:57926"/>
    </ligand>
</feature>
<reference evidence="16 17" key="1">
    <citation type="submission" date="2018-11" db="EMBL/GenBank/DDBJ databases">
        <title>Vibrio LJC006 sp. nov., isolated from seawater during the bloom of the enteromorpha.</title>
        <authorList>
            <person name="Liang J."/>
        </authorList>
    </citation>
    <scope>NUCLEOTIDE SEQUENCE [LARGE SCALE GENOMIC DNA]</scope>
    <source>
        <strain evidence="16 17">LJC006</strain>
    </source>
</reference>
<dbReference type="EC" id="2.7.7.87" evidence="3 13"/>
<feature type="binding site" evidence="14">
    <location>
        <position position="78"/>
    </location>
    <ligand>
        <name>ATP</name>
        <dbReference type="ChEBI" id="CHEBI:30616"/>
    </ligand>
</feature>
<dbReference type="Gene3D" id="3.40.50.11030">
    <property type="entry name" value="Threonylcarbamoyl-AMP synthase, C-terminal domain"/>
    <property type="match status" value="1"/>
</dbReference>
<evidence type="ECO:0000256" key="13">
    <source>
        <dbReference type="PIRNR" id="PIRNR004930"/>
    </source>
</evidence>
<dbReference type="GO" id="GO:0000049">
    <property type="term" value="F:tRNA binding"/>
    <property type="evidence" value="ECO:0007669"/>
    <property type="project" value="TreeGrafter"/>
</dbReference>
<feature type="domain" description="YrdC-like" evidence="15">
    <location>
        <begin position="33"/>
        <end position="219"/>
    </location>
</feature>
<organism evidence="16 17">
    <name type="scientific">Vibrio viridaestus</name>
    <dbReference type="NCBI Taxonomy" id="2487322"/>
    <lineage>
        <taxon>Bacteria</taxon>
        <taxon>Pseudomonadati</taxon>
        <taxon>Pseudomonadota</taxon>
        <taxon>Gammaproteobacteria</taxon>
        <taxon>Vibrionales</taxon>
        <taxon>Vibrionaceae</taxon>
        <taxon>Vibrio</taxon>
    </lineage>
</organism>
<comment type="caution">
    <text evidence="16">The sequence shown here is derived from an EMBL/GenBank/DDBJ whole genome shotgun (WGS) entry which is preliminary data.</text>
</comment>
<proteinExistence type="inferred from homology"/>
<dbReference type="Pfam" id="PF03481">
    <property type="entry name" value="Sua5_C"/>
    <property type="match status" value="1"/>
</dbReference>
<feature type="binding site" evidence="14">
    <location>
        <position position="250"/>
    </location>
    <ligand>
        <name>ATP</name>
        <dbReference type="ChEBI" id="CHEBI:30616"/>
    </ligand>
</feature>
<dbReference type="OrthoDB" id="9814580at2"/>
<evidence type="ECO:0000256" key="1">
    <source>
        <dbReference type="ARBA" id="ARBA00004496"/>
    </source>
</evidence>
<evidence type="ECO:0000256" key="2">
    <source>
        <dbReference type="ARBA" id="ARBA00007663"/>
    </source>
</evidence>
<feature type="binding site" evidence="14">
    <location>
        <position position="87"/>
    </location>
    <ligand>
        <name>L-threonine</name>
        <dbReference type="ChEBI" id="CHEBI:57926"/>
    </ligand>
</feature>
<dbReference type="InterPro" id="IPR017945">
    <property type="entry name" value="DHBP_synth_RibB-like_a/b_dom"/>
</dbReference>
<gene>
    <name evidence="16" type="ORF">EES38_00205</name>
</gene>
<feature type="binding site" evidence="14">
    <location>
        <position position="137"/>
    </location>
    <ligand>
        <name>ATP</name>
        <dbReference type="ChEBI" id="CHEBI:30616"/>
    </ligand>
</feature>
<keyword evidence="10 13" id="KW-0067">ATP-binding</keyword>
<comment type="subcellular location">
    <subcellularLocation>
        <location evidence="1 13">Cytoplasm</location>
    </subcellularLocation>
</comment>
<dbReference type="Gene3D" id="3.90.870.10">
    <property type="entry name" value="DHBP synthase"/>
    <property type="match status" value="1"/>
</dbReference>
<evidence type="ECO:0000256" key="4">
    <source>
        <dbReference type="ARBA" id="ARBA00015492"/>
    </source>
</evidence>
<dbReference type="InterPro" id="IPR006070">
    <property type="entry name" value="Sua5-like_dom"/>
</dbReference>
<sequence length="345" mass="37286">MRITKFGNTTRNTGYRSSTGDNLLKTLVLSSNTQDTQAAAELLSSGKLVAVPTETVYGLAADATQPDAVKRIFAAKGRPANHPLIVHIGDISQLADWATDIPDIAYNLAATFWPGPLTFLLRKAPHVSPVVTGGLDTIAIRMPSHPVILQLLEQHKLAVAAPSANPYKQLSPTNVNQVLKGLDGKIDAVIDGGDCLFGLESTILDLTSDDINILRAGPITARQISNIIQMPVGYPEHHDVSVPGNVGSHYQPKTLLRLVENISDSLLKRDTGRRLVVLHTSEISVVDGVSSIPMPHDANQFGAKLYRYLAEADKLNADEIWLETPPKGEDWNAVNDRISRAALPI</sequence>
<evidence type="ECO:0000313" key="16">
    <source>
        <dbReference type="EMBL" id="RQW64507.1"/>
    </source>
</evidence>
<dbReference type="PANTHER" id="PTHR17490">
    <property type="entry name" value="SUA5"/>
    <property type="match status" value="1"/>
</dbReference>
<feature type="binding site" evidence="14">
    <location>
        <position position="141"/>
    </location>
    <ligand>
        <name>L-threonine</name>
        <dbReference type="ChEBI" id="CHEBI:57926"/>
    </ligand>
</feature>
<evidence type="ECO:0000259" key="15">
    <source>
        <dbReference type="PROSITE" id="PS51163"/>
    </source>
</evidence>
<evidence type="ECO:0000256" key="9">
    <source>
        <dbReference type="ARBA" id="ARBA00022741"/>
    </source>
</evidence>
<dbReference type="SUPFAM" id="SSF55821">
    <property type="entry name" value="YrdC/RibB"/>
    <property type="match status" value="1"/>
</dbReference>
<protein>
    <recommendedName>
        <fullName evidence="4 13">Threonylcarbamoyl-AMP synthase</fullName>
        <shortName evidence="13">TC-AMP synthase</shortName>
        <ecNumber evidence="3 13">2.7.7.87</ecNumber>
    </recommendedName>
    <alternativeName>
        <fullName evidence="11 13">L-threonylcarbamoyladenylate synthase</fullName>
    </alternativeName>
</protein>
<dbReference type="PROSITE" id="PS51163">
    <property type="entry name" value="YRDC"/>
    <property type="match status" value="1"/>
</dbReference>
<dbReference type="InterPro" id="IPR038385">
    <property type="entry name" value="Sua5/YwlC_C"/>
</dbReference>
<dbReference type="InterPro" id="IPR010923">
    <property type="entry name" value="T(6)A37_SUA5"/>
</dbReference>
<keyword evidence="17" id="KW-1185">Reference proteome</keyword>
<dbReference type="NCBIfam" id="TIGR00057">
    <property type="entry name" value="L-threonylcarbamoyladenylate synthase"/>
    <property type="match status" value="1"/>
</dbReference>
<evidence type="ECO:0000256" key="6">
    <source>
        <dbReference type="ARBA" id="ARBA00022679"/>
    </source>
</evidence>
<evidence type="ECO:0000256" key="14">
    <source>
        <dbReference type="PIRSR" id="PIRSR004930-1"/>
    </source>
</evidence>
<dbReference type="InterPro" id="IPR050156">
    <property type="entry name" value="TC-AMP_synthase_SUA5"/>
</dbReference>
<keyword evidence="6 13" id="KW-0808">Transferase</keyword>
<comment type="function">
    <text evidence="13">Required for the formation of a threonylcarbamoyl group on adenosine at position 37 (t(6)A37) in tRNAs that read codons beginning with adenine.</text>
</comment>
<evidence type="ECO:0000256" key="10">
    <source>
        <dbReference type="ARBA" id="ARBA00022840"/>
    </source>
</evidence>
<evidence type="ECO:0000256" key="3">
    <source>
        <dbReference type="ARBA" id="ARBA00012584"/>
    </source>
</evidence>
<dbReference type="GO" id="GO:0003725">
    <property type="term" value="F:double-stranded RNA binding"/>
    <property type="evidence" value="ECO:0007669"/>
    <property type="project" value="UniProtKB-UniRule"/>
</dbReference>
<dbReference type="InterPro" id="IPR005145">
    <property type="entry name" value="Sua5_C"/>
</dbReference>
<dbReference type="GO" id="GO:0005524">
    <property type="term" value="F:ATP binding"/>
    <property type="evidence" value="ECO:0007669"/>
    <property type="project" value="UniProtKB-UniRule"/>
</dbReference>